<gene>
    <name evidence="1" type="ordered locus">MTR_6g082290</name>
</gene>
<sequence>MKVALISKNKLKFVDGTLHLSDPLHEPWIHGFVATIWYFPESNDLFRKSSLSQSWGAIVSWWSRMFADAVHKHAYLYNH</sequence>
<name>G7KMJ4_MEDTR</name>
<reference evidence="2" key="3">
    <citation type="submission" date="2015-04" db="UniProtKB">
        <authorList>
            <consortium name="EnsemblPlants"/>
        </authorList>
    </citation>
    <scope>IDENTIFICATION</scope>
    <source>
        <strain evidence="2">cv. Jemalong A17</strain>
    </source>
</reference>
<proteinExistence type="predicted"/>
<evidence type="ECO:0000313" key="1">
    <source>
        <dbReference type="EMBL" id="AES76607.1"/>
    </source>
</evidence>
<dbReference type="EMBL" id="CM001222">
    <property type="protein sequence ID" value="AES76607.1"/>
    <property type="molecule type" value="Genomic_DNA"/>
</dbReference>
<protein>
    <submittedName>
        <fullName evidence="1 2">Uncharacterized protein</fullName>
    </submittedName>
</protein>
<dbReference type="Proteomes" id="UP000002051">
    <property type="component" value="Chromosome 6"/>
</dbReference>
<evidence type="ECO:0000313" key="2">
    <source>
        <dbReference type="EnsemblPlants" id="AES76607"/>
    </source>
</evidence>
<accession>G7KMJ4</accession>
<reference evidence="1 3" key="2">
    <citation type="journal article" date="2014" name="BMC Genomics">
        <title>An improved genome release (version Mt4.0) for the model legume Medicago truncatula.</title>
        <authorList>
            <person name="Tang H."/>
            <person name="Krishnakumar V."/>
            <person name="Bidwell S."/>
            <person name="Rosen B."/>
            <person name="Chan A."/>
            <person name="Zhou S."/>
            <person name="Gentzbittel L."/>
            <person name="Childs K.L."/>
            <person name="Yandell M."/>
            <person name="Gundlach H."/>
            <person name="Mayer K.F."/>
            <person name="Schwartz D.C."/>
            <person name="Town C.D."/>
        </authorList>
    </citation>
    <scope>GENOME REANNOTATION</scope>
    <source>
        <strain evidence="2 3">cv. Jemalong A17</strain>
    </source>
</reference>
<evidence type="ECO:0000313" key="3">
    <source>
        <dbReference type="Proteomes" id="UP000002051"/>
    </source>
</evidence>
<dbReference type="HOGENOM" id="CLU_2609688_0_0_1"/>
<dbReference type="PaxDb" id="3880-AES76607"/>
<dbReference type="EnsemblPlants" id="AES76607">
    <property type="protein sequence ID" value="AES76607"/>
    <property type="gene ID" value="MTR_6g082290"/>
</dbReference>
<reference evidence="1 3" key="1">
    <citation type="journal article" date="2011" name="Nature">
        <title>The Medicago genome provides insight into the evolution of rhizobial symbioses.</title>
        <authorList>
            <person name="Young N.D."/>
            <person name="Debelle F."/>
            <person name="Oldroyd G.E."/>
            <person name="Geurts R."/>
            <person name="Cannon S.B."/>
            <person name="Udvardi M.K."/>
            <person name="Benedito V.A."/>
            <person name="Mayer K.F."/>
            <person name="Gouzy J."/>
            <person name="Schoof H."/>
            <person name="Van de Peer Y."/>
            <person name="Proost S."/>
            <person name="Cook D.R."/>
            <person name="Meyers B.C."/>
            <person name="Spannagl M."/>
            <person name="Cheung F."/>
            <person name="De Mita S."/>
            <person name="Krishnakumar V."/>
            <person name="Gundlach H."/>
            <person name="Zhou S."/>
            <person name="Mudge J."/>
            <person name="Bharti A.K."/>
            <person name="Murray J.D."/>
            <person name="Naoumkina M.A."/>
            <person name="Rosen B."/>
            <person name="Silverstein K.A."/>
            <person name="Tang H."/>
            <person name="Rombauts S."/>
            <person name="Zhao P.X."/>
            <person name="Zhou P."/>
            <person name="Barbe V."/>
            <person name="Bardou P."/>
            <person name="Bechner M."/>
            <person name="Bellec A."/>
            <person name="Berger A."/>
            <person name="Berges H."/>
            <person name="Bidwell S."/>
            <person name="Bisseling T."/>
            <person name="Choisne N."/>
            <person name="Couloux A."/>
            <person name="Denny R."/>
            <person name="Deshpande S."/>
            <person name="Dai X."/>
            <person name="Doyle J.J."/>
            <person name="Dudez A.M."/>
            <person name="Farmer A.D."/>
            <person name="Fouteau S."/>
            <person name="Franken C."/>
            <person name="Gibelin C."/>
            <person name="Gish J."/>
            <person name="Goldstein S."/>
            <person name="Gonzalez A.J."/>
            <person name="Green P.J."/>
            <person name="Hallab A."/>
            <person name="Hartog M."/>
            <person name="Hua A."/>
            <person name="Humphray S.J."/>
            <person name="Jeong D.H."/>
            <person name="Jing Y."/>
            <person name="Jocker A."/>
            <person name="Kenton S.M."/>
            <person name="Kim D.J."/>
            <person name="Klee K."/>
            <person name="Lai H."/>
            <person name="Lang C."/>
            <person name="Lin S."/>
            <person name="Macmil S.L."/>
            <person name="Magdelenat G."/>
            <person name="Matthews L."/>
            <person name="McCorrison J."/>
            <person name="Monaghan E.L."/>
            <person name="Mun J.H."/>
            <person name="Najar F.Z."/>
            <person name="Nicholson C."/>
            <person name="Noirot C."/>
            <person name="O'Bleness M."/>
            <person name="Paule C.R."/>
            <person name="Poulain J."/>
            <person name="Prion F."/>
            <person name="Qin B."/>
            <person name="Qu C."/>
            <person name="Retzel E.F."/>
            <person name="Riddle C."/>
            <person name="Sallet E."/>
            <person name="Samain S."/>
            <person name="Samson N."/>
            <person name="Sanders I."/>
            <person name="Saurat O."/>
            <person name="Scarpelli C."/>
            <person name="Schiex T."/>
            <person name="Segurens B."/>
            <person name="Severin A.J."/>
            <person name="Sherrier D.J."/>
            <person name="Shi R."/>
            <person name="Sims S."/>
            <person name="Singer S.R."/>
            <person name="Sinharoy S."/>
            <person name="Sterck L."/>
            <person name="Viollet A."/>
            <person name="Wang B.B."/>
            <person name="Wang K."/>
            <person name="Wang M."/>
            <person name="Wang X."/>
            <person name="Warfsmann J."/>
            <person name="Weissenbach J."/>
            <person name="White D.D."/>
            <person name="White J.D."/>
            <person name="Wiley G.B."/>
            <person name="Wincker P."/>
            <person name="Xing Y."/>
            <person name="Yang L."/>
            <person name="Yao Z."/>
            <person name="Ying F."/>
            <person name="Zhai J."/>
            <person name="Zhou L."/>
            <person name="Zuber A."/>
            <person name="Denarie J."/>
            <person name="Dixon R.A."/>
            <person name="May G.D."/>
            <person name="Schwartz D.C."/>
            <person name="Rogers J."/>
            <person name="Quetier F."/>
            <person name="Town C.D."/>
            <person name="Roe B.A."/>
        </authorList>
    </citation>
    <scope>NUCLEOTIDE SEQUENCE [LARGE SCALE GENOMIC DNA]</scope>
    <source>
        <strain evidence="1">A17</strain>
        <strain evidence="2 3">cv. Jemalong A17</strain>
    </source>
</reference>
<keyword evidence="3" id="KW-1185">Reference proteome</keyword>
<organism evidence="1 3">
    <name type="scientific">Medicago truncatula</name>
    <name type="common">Barrel medic</name>
    <name type="synonym">Medicago tribuloides</name>
    <dbReference type="NCBI Taxonomy" id="3880"/>
    <lineage>
        <taxon>Eukaryota</taxon>
        <taxon>Viridiplantae</taxon>
        <taxon>Streptophyta</taxon>
        <taxon>Embryophyta</taxon>
        <taxon>Tracheophyta</taxon>
        <taxon>Spermatophyta</taxon>
        <taxon>Magnoliopsida</taxon>
        <taxon>eudicotyledons</taxon>
        <taxon>Gunneridae</taxon>
        <taxon>Pentapetalae</taxon>
        <taxon>rosids</taxon>
        <taxon>fabids</taxon>
        <taxon>Fabales</taxon>
        <taxon>Fabaceae</taxon>
        <taxon>Papilionoideae</taxon>
        <taxon>50 kb inversion clade</taxon>
        <taxon>NPAAA clade</taxon>
        <taxon>Hologalegina</taxon>
        <taxon>IRL clade</taxon>
        <taxon>Trifolieae</taxon>
        <taxon>Medicago</taxon>
    </lineage>
</organism>
<dbReference type="AlphaFoldDB" id="G7KMJ4"/>